<proteinExistence type="predicted"/>
<dbReference type="Proteomes" id="UP000184212">
    <property type="component" value="Unassembled WGS sequence"/>
</dbReference>
<dbReference type="EMBL" id="FQWQ01000004">
    <property type="protein sequence ID" value="SHH76195.1"/>
    <property type="molecule type" value="Genomic_DNA"/>
</dbReference>
<name>A0A1M5VLT8_9BACT</name>
<organism evidence="2 3">
    <name type="scientific">Chryseolinea serpens</name>
    <dbReference type="NCBI Taxonomy" id="947013"/>
    <lineage>
        <taxon>Bacteria</taxon>
        <taxon>Pseudomonadati</taxon>
        <taxon>Bacteroidota</taxon>
        <taxon>Cytophagia</taxon>
        <taxon>Cytophagales</taxon>
        <taxon>Fulvivirgaceae</taxon>
        <taxon>Chryseolinea</taxon>
    </lineage>
</organism>
<feature type="signal peptide" evidence="1">
    <location>
        <begin position="1"/>
        <end position="33"/>
    </location>
</feature>
<keyword evidence="3" id="KW-1185">Reference proteome</keyword>
<gene>
    <name evidence="2" type="ORF">SAMN04488109_5206</name>
</gene>
<evidence type="ECO:0000313" key="3">
    <source>
        <dbReference type="Proteomes" id="UP000184212"/>
    </source>
</evidence>
<dbReference type="STRING" id="947013.SAMN04488109_5206"/>
<keyword evidence="1" id="KW-0732">Signal</keyword>
<evidence type="ECO:0000256" key="1">
    <source>
        <dbReference type="SAM" id="SignalP"/>
    </source>
</evidence>
<protein>
    <recommendedName>
        <fullName evidence="4">Lipoprotein</fullName>
    </recommendedName>
</protein>
<sequence length="248" mass="28323">MYPITFKGVPGLKKNQLSVKHFLRFLCALVVLAAVSCSSDEVRKTDPGMDFFPLQKGRYQVYDVNEIKYTLGVPETLAYELKIQVVDSFAVQEGYTYVTYRYKRAAGQTAWTYMDTWSSTLDDRQAVQSEANTSYLKLKFPLKEGSTWNGNLYNNGTAEDYLLQDVGQSQTFNQKTFDNCVTVKQSDNEDFIVFLDKRKEVYAKNVGLVYKETTQLHYCTDTNEGCLGQQVVNEGIIYTQTIKEHGLE</sequence>
<dbReference type="AlphaFoldDB" id="A0A1M5VLT8"/>
<feature type="chain" id="PRO_5012025273" description="Lipoprotein" evidence="1">
    <location>
        <begin position="34"/>
        <end position="248"/>
    </location>
</feature>
<evidence type="ECO:0000313" key="2">
    <source>
        <dbReference type="EMBL" id="SHH76195.1"/>
    </source>
</evidence>
<reference evidence="2" key="1">
    <citation type="submission" date="2016-11" db="EMBL/GenBank/DDBJ databases">
        <authorList>
            <person name="Jaros S."/>
            <person name="Januszkiewicz K."/>
            <person name="Wedrychowicz H."/>
        </authorList>
    </citation>
    <scope>NUCLEOTIDE SEQUENCE [LARGE SCALE GENOMIC DNA]</scope>
    <source>
        <strain evidence="2">DSM 24574</strain>
    </source>
</reference>
<evidence type="ECO:0008006" key="4">
    <source>
        <dbReference type="Google" id="ProtNLM"/>
    </source>
</evidence>
<accession>A0A1M5VLT8</accession>